<keyword evidence="2" id="KW-1185">Reference proteome</keyword>
<organism evidence="1 2">
    <name type="scientific">Branchiostoma lanceolatum</name>
    <name type="common">Common lancelet</name>
    <name type="synonym">Amphioxus lanceolatum</name>
    <dbReference type="NCBI Taxonomy" id="7740"/>
    <lineage>
        <taxon>Eukaryota</taxon>
        <taxon>Metazoa</taxon>
        <taxon>Chordata</taxon>
        <taxon>Cephalochordata</taxon>
        <taxon>Leptocardii</taxon>
        <taxon>Amphioxiformes</taxon>
        <taxon>Branchiostomatidae</taxon>
        <taxon>Branchiostoma</taxon>
    </lineage>
</organism>
<reference evidence="1" key="1">
    <citation type="submission" date="2022-01" db="EMBL/GenBank/DDBJ databases">
        <authorList>
            <person name="Braso-Vives M."/>
        </authorList>
    </citation>
    <scope>NUCLEOTIDE SEQUENCE</scope>
</reference>
<dbReference type="OrthoDB" id="10169656at2759"/>
<dbReference type="Proteomes" id="UP000838412">
    <property type="component" value="Chromosome 16"/>
</dbReference>
<name>A0A8J9Z6C9_BRALA</name>
<accession>A0A8J9Z6C9</accession>
<sequence length="136" mass="15451">MRCAVLVLLHELKEGGTARSQSIFLIETLAIMQQLCYADADDRSITTVFRMNNAMFLHHLMMKECFPGTPNTISVRRLMGHHLHSLRGHIPIAYRVVAISSTLAENEERQFSTLKRITKSSANYSKPVTYECILRG</sequence>
<gene>
    <name evidence="1" type="primary">Hypp8237</name>
    <name evidence="1" type="ORF">BLAG_LOCUS9875</name>
</gene>
<evidence type="ECO:0000313" key="2">
    <source>
        <dbReference type="Proteomes" id="UP000838412"/>
    </source>
</evidence>
<evidence type="ECO:0000313" key="1">
    <source>
        <dbReference type="EMBL" id="CAH1248552.1"/>
    </source>
</evidence>
<dbReference type="EMBL" id="OV696701">
    <property type="protein sequence ID" value="CAH1248552.1"/>
    <property type="molecule type" value="Genomic_DNA"/>
</dbReference>
<protein>
    <submittedName>
        <fullName evidence="1">Hypp8237 protein</fullName>
    </submittedName>
</protein>
<proteinExistence type="predicted"/>
<dbReference type="AlphaFoldDB" id="A0A8J9Z6C9"/>